<protein>
    <recommendedName>
        <fullName evidence="3">Pyocin activator protein PrtN</fullName>
    </recommendedName>
</protein>
<name>A0ABW9AF80_9BURK</name>
<accession>A0ABW9AF80</accession>
<reference evidence="1 2" key="1">
    <citation type="journal article" date="2024" name="Chem. Sci.">
        <title>Discovery of megapolipeptins by genome mining of a Burkholderiales bacteria collection.</title>
        <authorList>
            <person name="Paulo B.S."/>
            <person name="Recchia M.J.J."/>
            <person name="Lee S."/>
            <person name="Fergusson C.H."/>
            <person name="Romanowski S.B."/>
            <person name="Hernandez A."/>
            <person name="Krull N."/>
            <person name="Liu D.Y."/>
            <person name="Cavanagh H."/>
            <person name="Bos A."/>
            <person name="Gray C.A."/>
            <person name="Murphy B.T."/>
            <person name="Linington R.G."/>
            <person name="Eustaquio A.S."/>
        </authorList>
    </citation>
    <scope>NUCLEOTIDE SEQUENCE [LARGE SCALE GENOMIC DNA]</scope>
    <source>
        <strain evidence="1 2">RL21-008-BIB-A</strain>
    </source>
</reference>
<gene>
    <name evidence="1" type="ORF">PQR62_22995</name>
</gene>
<sequence length="109" mass="12245">MNPTHFNEPLAVLLDRELTSRYGPMVSNDNLRLVLGYSSMEAFRQALSRKTIPIPVFEIENRRGKFALVKDVATWLAAQRERAFIDNIAIKSAPEMQAAEPIVTTGGDR</sequence>
<proteinExistence type="predicted"/>
<organism evidence="1 2">
    <name type="scientific">Herbaspirillum lusitanum</name>
    <dbReference type="NCBI Taxonomy" id="213312"/>
    <lineage>
        <taxon>Bacteria</taxon>
        <taxon>Pseudomonadati</taxon>
        <taxon>Pseudomonadota</taxon>
        <taxon>Betaproteobacteria</taxon>
        <taxon>Burkholderiales</taxon>
        <taxon>Oxalobacteraceae</taxon>
        <taxon>Herbaspirillum</taxon>
    </lineage>
</organism>
<evidence type="ECO:0000313" key="2">
    <source>
        <dbReference type="Proteomes" id="UP001629246"/>
    </source>
</evidence>
<dbReference type="Proteomes" id="UP001629246">
    <property type="component" value="Unassembled WGS sequence"/>
</dbReference>
<evidence type="ECO:0000313" key="1">
    <source>
        <dbReference type="EMBL" id="MFL9927159.1"/>
    </source>
</evidence>
<keyword evidence="2" id="KW-1185">Reference proteome</keyword>
<dbReference type="RefSeq" id="WP_408160399.1">
    <property type="nucleotide sequence ID" value="NZ_JAQQFM010000012.1"/>
</dbReference>
<evidence type="ECO:0008006" key="3">
    <source>
        <dbReference type="Google" id="ProtNLM"/>
    </source>
</evidence>
<comment type="caution">
    <text evidence="1">The sequence shown here is derived from an EMBL/GenBank/DDBJ whole genome shotgun (WGS) entry which is preliminary data.</text>
</comment>
<dbReference type="EMBL" id="JAQQFM010000012">
    <property type="protein sequence ID" value="MFL9927159.1"/>
    <property type="molecule type" value="Genomic_DNA"/>
</dbReference>